<dbReference type="Pfam" id="PF17759">
    <property type="entry name" value="tRNA_synthFbeta"/>
    <property type="match status" value="1"/>
</dbReference>
<evidence type="ECO:0000259" key="17">
    <source>
        <dbReference type="PROSITE" id="PS50886"/>
    </source>
</evidence>
<dbReference type="Pfam" id="PF03484">
    <property type="entry name" value="B5"/>
    <property type="match status" value="1"/>
</dbReference>
<keyword evidence="6 15" id="KW-0436">Ligase</keyword>
<dbReference type="GO" id="GO:0004826">
    <property type="term" value="F:phenylalanine-tRNA ligase activity"/>
    <property type="evidence" value="ECO:0007669"/>
    <property type="project" value="UniProtKB-UniRule"/>
</dbReference>
<feature type="binding site" evidence="15">
    <location>
        <position position="468"/>
    </location>
    <ligand>
        <name>Mg(2+)</name>
        <dbReference type="ChEBI" id="CHEBI:18420"/>
        <note>shared with alpha subunit</note>
    </ligand>
</feature>
<dbReference type="SMART" id="SM00896">
    <property type="entry name" value="FDX-ACB"/>
    <property type="match status" value="1"/>
</dbReference>
<gene>
    <name evidence="15" type="primary">pheT</name>
    <name evidence="20" type="ORF">KHA93_09660</name>
</gene>
<dbReference type="GO" id="GO:0140096">
    <property type="term" value="F:catalytic activity, acting on a protein"/>
    <property type="evidence" value="ECO:0007669"/>
    <property type="project" value="UniProtKB-ARBA"/>
</dbReference>
<keyword evidence="8 15" id="KW-0547">Nucleotide-binding</keyword>
<evidence type="ECO:0000259" key="18">
    <source>
        <dbReference type="PROSITE" id="PS51447"/>
    </source>
</evidence>
<feature type="domain" description="TRNA-binding" evidence="17">
    <location>
        <begin position="40"/>
        <end position="155"/>
    </location>
</feature>
<dbReference type="InterPro" id="IPR045864">
    <property type="entry name" value="aa-tRNA-synth_II/BPL/LPL"/>
</dbReference>
<accession>A0A942TND4</accession>
<dbReference type="GO" id="GO:0009328">
    <property type="term" value="C:phenylalanine-tRNA ligase complex"/>
    <property type="evidence" value="ECO:0007669"/>
    <property type="project" value="TreeGrafter"/>
</dbReference>
<name>A0A942TND4_9BACI</name>
<dbReference type="SUPFAM" id="SSF54991">
    <property type="entry name" value="Anticodon-binding domain of PheRS"/>
    <property type="match status" value="1"/>
</dbReference>
<comment type="cofactor">
    <cofactor evidence="15">
        <name>Mg(2+)</name>
        <dbReference type="ChEBI" id="CHEBI:18420"/>
    </cofactor>
    <text evidence="15">Binds 2 magnesium ions per tetramer.</text>
</comment>
<dbReference type="NCBIfam" id="TIGR00472">
    <property type="entry name" value="pheT_bact"/>
    <property type="match status" value="1"/>
</dbReference>
<dbReference type="EMBL" id="JAGYPJ010000001">
    <property type="protein sequence ID" value="MBS4199921.1"/>
    <property type="molecule type" value="Genomic_DNA"/>
</dbReference>
<dbReference type="InterPro" id="IPR041616">
    <property type="entry name" value="PheRS_beta_core"/>
</dbReference>
<dbReference type="FunFam" id="2.40.50.140:FF:000045">
    <property type="entry name" value="Phenylalanine--tRNA ligase beta subunit"/>
    <property type="match status" value="1"/>
</dbReference>
<evidence type="ECO:0000256" key="5">
    <source>
        <dbReference type="ARBA" id="ARBA00022555"/>
    </source>
</evidence>
<dbReference type="PANTHER" id="PTHR10947:SF0">
    <property type="entry name" value="PHENYLALANINE--TRNA LIGASE BETA SUBUNIT"/>
    <property type="match status" value="1"/>
</dbReference>
<dbReference type="InterPro" id="IPR002547">
    <property type="entry name" value="tRNA-bd_dom"/>
</dbReference>
<proteinExistence type="inferred from homology"/>
<dbReference type="InterPro" id="IPR036690">
    <property type="entry name" value="Fdx_antiC-bd_sf"/>
</dbReference>
<feature type="binding site" evidence="15">
    <location>
        <position position="462"/>
    </location>
    <ligand>
        <name>Mg(2+)</name>
        <dbReference type="ChEBI" id="CHEBI:18420"/>
        <note>shared with alpha subunit</note>
    </ligand>
</feature>
<feature type="binding site" evidence="15">
    <location>
        <position position="472"/>
    </location>
    <ligand>
        <name>Mg(2+)</name>
        <dbReference type="ChEBI" id="CHEBI:18420"/>
        <note>shared with alpha subunit</note>
    </ligand>
</feature>
<dbReference type="Gene3D" id="3.30.56.10">
    <property type="match status" value="2"/>
</dbReference>
<evidence type="ECO:0000256" key="7">
    <source>
        <dbReference type="ARBA" id="ARBA00022723"/>
    </source>
</evidence>
<keyword evidence="13 15" id="KW-0030">Aminoacyl-tRNA synthetase</keyword>
<dbReference type="SUPFAM" id="SSF46955">
    <property type="entry name" value="Putative DNA-binding domain"/>
    <property type="match status" value="1"/>
</dbReference>
<dbReference type="Gene3D" id="2.40.50.140">
    <property type="entry name" value="Nucleic acid-binding proteins"/>
    <property type="match status" value="1"/>
</dbReference>
<dbReference type="GO" id="GO:0006432">
    <property type="term" value="P:phenylalanyl-tRNA aminoacylation"/>
    <property type="evidence" value="ECO:0007669"/>
    <property type="project" value="UniProtKB-UniRule"/>
</dbReference>
<dbReference type="Pfam" id="PF03147">
    <property type="entry name" value="FDX-ACB"/>
    <property type="match status" value="1"/>
</dbReference>
<evidence type="ECO:0000256" key="6">
    <source>
        <dbReference type="ARBA" id="ARBA00022598"/>
    </source>
</evidence>
<dbReference type="Gene3D" id="3.30.930.10">
    <property type="entry name" value="Bira Bifunctional Protein, Domain 2"/>
    <property type="match status" value="1"/>
</dbReference>
<dbReference type="Proteomes" id="UP000682713">
    <property type="component" value="Unassembled WGS sequence"/>
</dbReference>
<dbReference type="SUPFAM" id="SSF56037">
    <property type="entry name" value="PheT/TilS domain"/>
    <property type="match status" value="1"/>
</dbReference>
<sequence>MLVSYKWLQEYVDLGSVTAKELAEKITRSGIEVDGVEQLSAGMKDIVVGHVLECEKHPEADKLNKCLVDIGEDAPVQIICGAPNVAKGQKVAVAKVGAILPGNFKIKKAKLRGEESNGMICSLQELGIEGKLVAKEFADGIFVFPENTEVGADALQLLNLDDEVLELDLTPNRADALSMIGVAYETAAILNKEVKLPNITIKSTPEKAEDYISVKVDAKEENPLYTAKIIKNVKIGPSPLWLQTRLMSAGIRPHNNVVDVTNFILLEYGQPLHAFDYDRFGSKEVVVRLANEGEKIVTLDDTERTLTSDQLVITNGTEPVALAGVMGGANSEVSNDTTTILLESAYFAGQSIRNTSKHQGLRSEASSRYEKGVDPERVHPAAERAAQLIAELADGEVLEGIVEANYLQVEPAVVSITLEKINRVLGTDLNKETINDIFNRLNFEVAVEDGTFIVTVPTRRGDITIEEDLVEEVARLYGYDHIPKTLPKGASLPGGLSKIQSRRRAAKAFLEGAGLYQAITYSLTSVEKAASFAIEAREPVKLAMPMSEERSRLRLSIIPQLLESVSYNLARQHDSIALYEIGSVFLSNGQNEQPEEREHIAGAITGLWVENEWQGEKRPVDFFVAKGILEGLLTKLGVSSSVEWRRAELDGMHPGRTAEILLSGEVIGFVGQVHPHVQKALDLKNTYVFEIMAGPLFNFELPPLVYVPIPRFPSITRDIALVVDKEVSAGTLSSIIKEAGKKLLKSVHVFDLYEGEHMEEGKKSIAFSLTYSDPERTLTDEEVVKAHNKVLTEIKEKAGAELRG</sequence>
<dbReference type="PANTHER" id="PTHR10947">
    <property type="entry name" value="PHENYLALANYL-TRNA SYNTHETASE BETA CHAIN AND LEUCINE-RICH REPEAT-CONTAINING PROTEIN 47"/>
    <property type="match status" value="1"/>
</dbReference>
<dbReference type="Gene3D" id="3.30.70.380">
    <property type="entry name" value="Ferrodoxin-fold anticodon-binding domain"/>
    <property type="match status" value="1"/>
</dbReference>
<comment type="caution">
    <text evidence="20">The sequence shown here is derived from an EMBL/GenBank/DDBJ whole genome shotgun (WGS) entry which is preliminary data.</text>
</comment>
<evidence type="ECO:0000256" key="8">
    <source>
        <dbReference type="ARBA" id="ARBA00022741"/>
    </source>
</evidence>
<dbReference type="SMART" id="SM00873">
    <property type="entry name" value="B3_4"/>
    <property type="match status" value="1"/>
</dbReference>
<dbReference type="InterPro" id="IPR004532">
    <property type="entry name" value="Phe-tRNA-ligase_IIc_bsu_bact"/>
</dbReference>
<comment type="catalytic activity">
    <reaction evidence="14 15">
        <text>tRNA(Phe) + L-phenylalanine + ATP = L-phenylalanyl-tRNA(Phe) + AMP + diphosphate + H(+)</text>
        <dbReference type="Rhea" id="RHEA:19413"/>
        <dbReference type="Rhea" id="RHEA-COMP:9668"/>
        <dbReference type="Rhea" id="RHEA-COMP:9699"/>
        <dbReference type="ChEBI" id="CHEBI:15378"/>
        <dbReference type="ChEBI" id="CHEBI:30616"/>
        <dbReference type="ChEBI" id="CHEBI:33019"/>
        <dbReference type="ChEBI" id="CHEBI:58095"/>
        <dbReference type="ChEBI" id="CHEBI:78442"/>
        <dbReference type="ChEBI" id="CHEBI:78531"/>
        <dbReference type="ChEBI" id="CHEBI:456215"/>
        <dbReference type="EC" id="6.1.1.20"/>
    </reaction>
</comment>
<evidence type="ECO:0000256" key="14">
    <source>
        <dbReference type="ARBA" id="ARBA00049255"/>
    </source>
</evidence>
<keyword evidence="11 16" id="KW-0694">RNA-binding</keyword>
<keyword evidence="5 16" id="KW-0820">tRNA-binding</keyword>
<dbReference type="InterPro" id="IPR005146">
    <property type="entry name" value="B3/B4_tRNA-bd"/>
</dbReference>
<dbReference type="EC" id="6.1.1.20" evidence="15"/>
<dbReference type="Gene3D" id="3.50.40.10">
    <property type="entry name" value="Phenylalanyl-trna Synthetase, Chain B, domain 3"/>
    <property type="match status" value="1"/>
</dbReference>
<evidence type="ECO:0000256" key="2">
    <source>
        <dbReference type="ARBA" id="ARBA00008653"/>
    </source>
</evidence>
<evidence type="ECO:0000256" key="12">
    <source>
        <dbReference type="ARBA" id="ARBA00022917"/>
    </source>
</evidence>
<dbReference type="GO" id="GO:0000049">
    <property type="term" value="F:tRNA binding"/>
    <property type="evidence" value="ECO:0007669"/>
    <property type="project" value="UniProtKB-UniRule"/>
</dbReference>
<evidence type="ECO:0000256" key="16">
    <source>
        <dbReference type="PROSITE-ProRule" id="PRU00209"/>
    </source>
</evidence>
<dbReference type="FunFam" id="3.30.56.10:FF:000002">
    <property type="entry name" value="Phenylalanine--tRNA ligase beta subunit"/>
    <property type="match status" value="1"/>
</dbReference>
<keyword evidence="7 15" id="KW-0479">Metal-binding</keyword>
<dbReference type="InterPro" id="IPR045060">
    <property type="entry name" value="Phe-tRNA-ligase_IIc_bsu"/>
</dbReference>
<dbReference type="FunFam" id="3.30.930.10:FF:000022">
    <property type="entry name" value="Phenylalanine--tRNA ligase beta subunit"/>
    <property type="match status" value="1"/>
</dbReference>
<dbReference type="SMART" id="SM00874">
    <property type="entry name" value="B5"/>
    <property type="match status" value="1"/>
</dbReference>
<evidence type="ECO:0000256" key="1">
    <source>
        <dbReference type="ARBA" id="ARBA00004496"/>
    </source>
</evidence>
<evidence type="ECO:0000256" key="3">
    <source>
        <dbReference type="ARBA" id="ARBA00011209"/>
    </source>
</evidence>
<dbReference type="NCBIfam" id="NF045760">
    <property type="entry name" value="YtpR"/>
    <property type="match status" value="1"/>
</dbReference>
<dbReference type="FunFam" id="3.50.40.10:FF:000001">
    <property type="entry name" value="Phenylalanine--tRNA ligase beta subunit"/>
    <property type="match status" value="1"/>
</dbReference>
<evidence type="ECO:0000256" key="15">
    <source>
        <dbReference type="HAMAP-Rule" id="MF_00283"/>
    </source>
</evidence>
<evidence type="ECO:0000259" key="19">
    <source>
        <dbReference type="PROSITE" id="PS51483"/>
    </source>
</evidence>
<dbReference type="PROSITE" id="PS51447">
    <property type="entry name" value="FDX_ACB"/>
    <property type="match status" value="1"/>
</dbReference>
<dbReference type="CDD" id="cd02796">
    <property type="entry name" value="tRNA_bind_bactPheRS"/>
    <property type="match status" value="1"/>
</dbReference>
<keyword evidence="12 15" id="KW-0648">Protein biosynthesis</keyword>
<feature type="domain" description="FDX-ACB" evidence="18">
    <location>
        <begin position="710"/>
        <end position="803"/>
    </location>
</feature>
<dbReference type="PROSITE" id="PS50886">
    <property type="entry name" value="TRBD"/>
    <property type="match status" value="1"/>
</dbReference>
<dbReference type="HAMAP" id="MF_00283">
    <property type="entry name" value="Phe_tRNA_synth_beta1"/>
    <property type="match status" value="1"/>
</dbReference>
<feature type="domain" description="B5" evidence="19">
    <location>
        <begin position="409"/>
        <end position="484"/>
    </location>
</feature>
<dbReference type="GO" id="GO:0016740">
    <property type="term" value="F:transferase activity"/>
    <property type="evidence" value="ECO:0007669"/>
    <property type="project" value="UniProtKB-ARBA"/>
</dbReference>
<evidence type="ECO:0000313" key="21">
    <source>
        <dbReference type="Proteomes" id="UP000682713"/>
    </source>
</evidence>
<dbReference type="Pfam" id="PF03483">
    <property type="entry name" value="B3_4"/>
    <property type="match status" value="1"/>
</dbReference>
<evidence type="ECO:0000256" key="10">
    <source>
        <dbReference type="ARBA" id="ARBA00022842"/>
    </source>
</evidence>
<evidence type="ECO:0000256" key="9">
    <source>
        <dbReference type="ARBA" id="ARBA00022840"/>
    </source>
</evidence>
<keyword evidence="9 15" id="KW-0067">ATP-binding</keyword>
<evidence type="ECO:0000313" key="20">
    <source>
        <dbReference type="EMBL" id="MBS4199921.1"/>
    </source>
</evidence>
<dbReference type="InterPro" id="IPR020825">
    <property type="entry name" value="Phe-tRNA_synthase-like_B3/B4"/>
</dbReference>
<comment type="subunit">
    <text evidence="3 15">Tetramer of two alpha and two beta subunits.</text>
</comment>
<dbReference type="InterPro" id="IPR005147">
    <property type="entry name" value="tRNA_synthase_B5-dom"/>
</dbReference>
<dbReference type="SUPFAM" id="SSF55681">
    <property type="entry name" value="Class II aaRS and biotin synthetases"/>
    <property type="match status" value="1"/>
</dbReference>
<dbReference type="RefSeq" id="WP_213110552.1">
    <property type="nucleotide sequence ID" value="NZ_JAGYPJ010000001.1"/>
</dbReference>
<protein>
    <recommendedName>
        <fullName evidence="15">Phenylalanine--tRNA ligase beta subunit</fullName>
        <ecNumber evidence="15">6.1.1.20</ecNumber>
    </recommendedName>
    <alternativeName>
        <fullName evidence="15">Phenylalanyl-tRNA synthetase beta subunit</fullName>
        <shortName evidence="15">PheRS</shortName>
    </alternativeName>
</protein>
<organism evidence="20 21">
    <name type="scientific">Lederbergia citrisecunda</name>
    <dbReference type="NCBI Taxonomy" id="2833583"/>
    <lineage>
        <taxon>Bacteria</taxon>
        <taxon>Bacillati</taxon>
        <taxon>Bacillota</taxon>
        <taxon>Bacilli</taxon>
        <taxon>Bacillales</taxon>
        <taxon>Bacillaceae</taxon>
        <taxon>Lederbergia</taxon>
    </lineage>
</organism>
<reference evidence="20 21" key="1">
    <citation type="submission" date="2021-05" db="EMBL/GenBank/DDBJ databases">
        <title>Novel Bacillus species.</title>
        <authorList>
            <person name="Liu G."/>
        </authorList>
    </citation>
    <scope>NUCLEOTIDE SEQUENCE [LARGE SCALE GENOMIC DNA]</scope>
    <source>
        <strain evidence="20 21">FJAT-49732</strain>
    </source>
</reference>
<dbReference type="InterPro" id="IPR033714">
    <property type="entry name" value="tRNA_bind_bactPheRS"/>
</dbReference>
<dbReference type="AlphaFoldDB" id="A0A942TND4"/>
<dbReference type="SUPFAM" id="SSF50249">
    <property type="entry name" value="Nucleic acid-binding proteins"/>
    <property type="match status" value="1"/>
</dbReference>
<keyword evidence="21" id="KW-1185">Reference proteome</keyword>
<comment type="subcellular location">
    <subcellularLocation>
        <location evidence="1 15">Cytoplasm</location>
    </subcellularLocation>
</comment>
<dbReference type="InterPro" id="IPR012340">
    <property type="entry name" value="NA-bd_OB-fold"/>
</dbReference>
<keyword evidence="10 15" id="KW-0460">Magnesium</keyword>
<comment type="similarity">
    <text evidence="2 15">Belongs to the phenylalanyl-tRNA synthetase beta subunit family. Type 1 subfamily.</text>
</comment>
<keyword evidence="4 15" id="KW-0963">Cytoplasm</keyword>
<dbReference type="PROSITE" id="PS51483">
    <property type="entry name" value="B5"/>
    <property type="match status" value="1"/>
</dbReference>
<evidence type="ECO:0000256" key="4">
    <source>
        <dbReference type="ARBA" id="ARBA00022490"/>
    </source>
</evidence>
<dbReference type="Pfam" id="PF01588">
    <property type="entry name" value="tRNA_bind"/>
    <property type="match status" value="1"/>
</dbReference>
<feature type="binding site" evidence="15">
    <location>
        <position position="471"/>
    </location>
    <ligand>
        <name>Mg(2+)</name>
        <dbReference type="ChEBI" id="CHEBI:18420"/>
        <note>shared with alpha subunit</note>
    </ligand>
</feature>
<dbReference type="InterPro" id="IPR009061">
    <property type="entry name" value="DNA-bd_dom_put_sf"/>
</dbReference>
<dbReference type="InterPro" id="IPR005121">
    <property type="entry name" value="Fdx_antiC-bd"/>
</dbReference>
<evidence type="ECO:0000256" key="13">
    <source>
        <dbReference type="ARBA" id="ARBA00023146"/>
    </source>
</evidence>
<evidence type="ECO:0000256" key="11">
    <source>
        <dbReference type="ARBA" id="ARBA00022884"/>
    </source>
</evidence>
<dbReference type="FunFam" id="3.30.70.380:FF:000001">
    <property type="entry name" value="Phenylalanine--tRNA ligase beta subunit"/>
    <property type="match status" value="1"/>
</dbReference>
<dbReference type="GO" id="GO:0000287">
    <property type="term" value="F:magnesium ion binding"/>
    <property type="evidence" value="ECO:0007669"/>
    <property type="project" value="UniProtKB-UniRule"/>
</dbReference>
<dbReference type="GO" id="GO:0005524">
    <property type="term" value="F:ATP binding"/>
    <property type="evidence" value="ECO:0007669"/>
    <property type="project" value="UniProtKB-UniRule"/>
</dbReference>
<dbReference type="CDD" id="cd00769">
    <property type="entry name" value="PheRS_beta_core"/>
    <property type="match status" value="1"/>
</dbReference>